<reference evidence="2" key="1">
    <citation type="submission" date="2020-11" db="EMBL/GenBank/DDBJ databases">
        <title>Adaptations for nitrogen fixation in a non-lichenized fungal sporocarp promotes dispersal by wood-feeding termites.</title>
        <authorList>
            <consortium name="DOE Joint Genome Institute"/>
            <person name="Koch R.A."/>
            <person name="Yoon G."/>
            <person name="Arayal U."/>
            <person name="Lail K."/>
            <person name="Amirebrahimi M."/>
            <person name="Labutti K."/>
            <person name="Lipzen A."/>
            <person name="Riley R."/>
            <person name="Barry K."/>
            <person name="Henrissat B."/>
            <person name="Grigoriev I.V."/>
            <person name="Herr J.R."/>
            <person name="Aime M.C."/>
        </authorList>
    </citation>
    <scope>NUCLEOTIDE SEQUENCE</scope>
    <source>
        <strain evidence="2">MCA 3950</strain>
    </source>
</reference>
<dbReference type="Proteomes" id="UP000812287">
    <property type="component" value="Unassembled WGS sequence"/>
</dbReference>
<dbReference type="EMBL" id="MU250530">
    <property type="protein sequence ID" value="KAG7448085.1"/>
    <property type="molecule type" value="Genomic_DNA"/>
</dbReference>
<comment type="caution">
    <text evidence="2">The sequence shown here is derived from an EMBL/GenBank/DDBJ whole genome shotgun (WGS) entry which is preliminary data.</text>
</comment>
<organism evidence="2 3">
    <name type="scientific">Guyanagaster necrorhizus</name>
    <dbReference type="NCBI Taxonomy" id="856835"/>
    <lineage>
        <taxon>Eukaryota</taxon>
        <taxon>Fungi</taxon>
        <taxon>Dikarya</taxon>
        <taxon>Basidiomycota</taxon>
        <taxon>Agaricomycotina</taxon>
        <taxon>Agaricomycetes</taxon>
        <taxon>Agaricomycetidae</taxon>
        <taxon>Agaricales</taxon>
        <taxon>Marasmiineae</taxon>
        <taxon>Physalacriaceae</taxon>
        <taxon>Guyanagaster</taxon>
    </lineage>
</organism>
<name>A0A9P8AUB1_9AGAR</name>
<proteinExistence type="predicted"/>
<evidence type="ECO:0000256" key="1">
    <source>
        <dbReference type="SAM" id="MobiDB-lite"/>
    </source>
</evidence>
<evidence type="ECO:0000313" key="2">
    <source>
        <dbReference type="EMBL" id="KAG7448085.1"/>
    </source>
</evidence>
<feature type="region of interest" description="Disordered" evidence="1">
    <location>
        <begin position="122"/>
        <end position="146"/>
    </location>
</feature>
<sequence length="215" mass="24375">MSKKRALTTRRKMCLFQWKMLRKLCDYAIVLAKRNGLCGSVRLRFVSLVATNRRLLTQGTTDGTFELDDDLRATRHVVPFNPLLRNDATRAWGAILPTLLNLVEDARGKVLRKKFKSHFPNQVKHPIQSRQSSRCGHPGQDNSMNQQPFPVLIPLVRYDKPEVIQLLDVDAEGPIVISDSDDDEPQMGKSKMDCIDVDGTESCDKGERTILIDDD</sequence>
<protein>
    <submittedName>
        <fullName evidence="2">Uncharacterized protein</fullName>
    </submittedName>
</protein>
<dbReference type="GeneID" id="66101327"/>
<gene>
    <name evidence="2" type="ORF">BT62DRAFT_1074598</name>
</gene>
<evidence type="ECO:0000313" key="3">
    <source>
        <dbReference type="Proteomes" id="UP000812287"/>
    </source>
</evidence>
<dbReference type="AlphaFoldDB" id="A0A9P8AUB1"/>
<keyword evidence="3" id="KW-1185">Reference proteome</keyword>
<dbReference type="RefSeq" id="XP_043041585.1">
    <property type="nucleotide sequence ID" value="XM_043179033.1"/>
</dbReference>
<feature type="compositionally biased region" description="Polar residues" evidence="1">
    <location>
        <begin position="128"/>
        <end position="146"/>
    </location>
</feature>
<accession>A0A9P8AUB1</accession>